<evidence type="ECO:0000313" key="7">
    <source>
        <dbReference type="Proteomes" id="UP000001593"/>
    </source>
</evidence>
<gene>
    <name evidence="6" type="ORF">NEMVEDRAFT_v1g244456</name>
</gene>
<dbReference type="OMA" id="LWYLRDY"/>
<dbReference type="STRING" id="45351.A7SD84"/>
<evidence type="ECO:0000256" key="3">
    <source>
        <dbReference type="ARBA" id="ARBA00023274"/>
    </source>
</evidence>
<evidence type="ECO:0000256" key="2">
    <source>
        <dbReference type="ARBA" id="ARBA00022980"/>
    </source>
</evidence>
<dbReference type="HOGENOM" id="CLU_1043160_0_0_1"/>
<reference evidence="6 7" key="1">
    <citation type="journal article" date="2007" name="Science">
        <title>Sea anemone genome reveals ancestral eumetazoan gene repertoire and genomic organization.</title>
        <authorList>
            <person name="Putnam N.H."/>
            <person name="Srivastava M."/>
            <person name="Hellsten U."/>
            <person name="Dirks B."/>
            <person name="Chapman J."/>
            <person name="Salamov A."/>
            <person name="Terry A."/>
            <person name="Shapiro H."/>
            <person name="Lindquist E."/>
            <person name="Kapitonov V.V."/>
            <person name="Jurka J."/>
            <person name="Genikhovich G."/>
            <person name="Grigoriev I.V."/>
            <person name="Lucas S.M."/>
            <person name="Steele R.E."/>
            <person name="Finnerty J.R."/>
            <person name="Technau U."/>
            <person name="Martindale M.Q."/>
            <person name="Rokhsar D.S."/>
        </authorList>
    </citation>
    <scope>NUCLEOTIDE SEQUENCE [LARGE SCALE GENOMIC DNA]</scope>
    <source>
        <strain evidence="7">CH2 X CH6</strain>
    </source>
</reference>
<keyword evidence="2" id="KW-0689">Ribosomal protein</keyword>
<name>A7SD84_NEMVE</name>
<dbReference type="GO" id="GO:0005762">
    <property type="term" value="C:mitochondrial large ribosomal subunit"/>
    <property type="evidence" value="ECO:0000318"/>
    <property type="project" value="GO_Central"/>
</dbReference>
<dbReference type="PANTHER" id="PTHR15680:SF9">
    <property type="entry name" value="LARGE RIBOSOMAL SUBUNIT PROTEIN BL19M"/>
    <property type="match status" value="1"/>
</dbReference>
<keyword evidence="7" id="KW-1185">Reference proteome</keyword>
<dbReference type="AlphaFoldDB" id="A7SD84"/>
<dbReference type="OrthoDB" id="432645at2759"/>
<evidence type="ECO:0000256" key="4">
    <source>
        <dbReference type="ARBA" id="ARBA00035288"/>
    </source>
</evidence>
<accession>A7SD84</accession>
<dbReference type="PhylomeDB" id="A7SD84"/>
<dbReference type="InterPro" id="IPR001857">
    <property type="entry name" value="Ribosomal_bL19"/>
</dbReference>
<evidence type="ECO:0000313" key="6">
    <source>
        <dbReference type="EMBL" id="EDO38340.1"/>
    </source>
</evidence>
<dbReference type="InterPro" id="IPR038657">
    <property type="entry name" value="Ribosomal_bL19_sf"/>
</dbReference>
<keyword evidence="3" id="KW-0687">Ribonucleoprotein</keyword>
<evidence type="ECO:0000256" key="5">
    <source>
        <dbReference type="ARBA" id="ARBA00035359"/>
    </source>
</evidence>
<dbReference type="EMBL" id="DS469628">
    <property type="protein sequence ID" value="EDO38340.1"/>
    <property type="molecule type" value="Genomic_DNA"/>
</dbReference>
<dbReference type="InParanoid" id="A7SD84"/>
<protein>
    <recommendedName>
        <fullName evidence="4">Large ribosomal subunit protein bL19m</fullName>
    </recommendedName>
    <alternativeName>
        <fullName evidence="5">39S ribosomal protein L19, mitochondrial</fullName>
    </alternativeName>
</protein>
<evidence type="ECO:0000256" key="1">
    <source>
        <dbReference type="ARBA" id="ARBA00005781"/>
    </source>
</evidence>
<sequence>MASRLKGRANFLSPFVSEKYVNRIAKRLRELSIPLLESGDFTKETSADTPQLTASHIDSKELFKKDPAIIDIPSIYKTLPNAHTTLEKSKPIPRYLWKETDNGFPPSPEEAGVDIKTFLEQRDCHDRLQQLKVPEFCVGSTVAVTRADNYVPKGHVRFVGICIAMNHWQNTLGATFTLRNVIDGEPMEVNFQLYSPVIQKIEVLKHERRDKQALWYLRDYPPALSYVSATMKALPYKKEPHLYVQSKEEGQRVEKWFEQIKKSKRRR</sequence>
<proteinExistence type="inferred from homology"/>
<dbReference type="Gene3D" id="2.30.30.790">
    <property type="match status" value="1"/>
</dbReference>
<dbReference type="InterPro" id="IPR008991">
    <property type="entry name" value="Translation_prot_SH3-like_sf"/>
</dbReference>
<dbReference type="eggNOG" id="KOG1698">
    <property type="taxonomic scope" value="Eukaryota"/>
</dbReference>
<dbReference type="Pfam" id="PF01245">
    <property type="entry name" value="Ribosomal_L19"/>
    <property type="match status" value="1"/>
</dbReference>
<dbReference type="Proteomes" id="UP000001593">
    <property type="component" value="Unassembled WGS sequence"/>
</dbReference>
<dbReference type="GO" id="GO:0006412">
    <property type="term" value="P:translation"/>
    <property type="evidence" value="ECO:0007669"/>
    <property type="project" value="InterPro"/>
</dbReference>
<dbReference type="SUPFAM" id="SSF50104">
    <property type="entry name" value="Translation proteins SH3-like domain"/>
    <property type="match status" value="1"/>
</dbReference>
<dbReference type="PANTHER" id="PTHR15680">
    <property type="entry name" value="RIBOSOMAL PROTEIN L19"/>
    <property type="match status" value="1"/>
</dbReference>
<dbReference type="KEGG" id="nve:5509906"/>
<dbReference type="GO" id="GO:0003735">
    <property type="term" value="F:structural constituent of ribosome"/>
    <property type="evidence" value="ECO:0000318"/>
    <property type="project" value="GO_Central"/>
</dbReference>
<organism evidence="6 7">
    <name type="scientific">Nematostella vectensis</name>
    <name type="common">Starlet sea anemone</name>
    <dbReference type="NCBI Taxonomy" id="45351"/>
    <lineage>
        <taxon>Eukaryota</taxon>
        <taxon>Metazoa</taxon>
        <taxon>Cnidaria</taxon>
        <taxon>Anthozoa</taxon>
        <taxon>Hexacorallia</taxon>
        <taxon>Actiniaria</taxon>
        <taxon>Edwardsiidae</taxon>
        <taxon>Nematostella</taxon>
    </lineage>
</organism>
<comment type="similarity">
    <text evidence="1">Belongs to the bacterial ribosomal protein bL19 family.</text>
</comment>